<evidence type="ECO:0000256" key="1">
    <source>
        <dbReference type="ARBA" id="ARBA00022679"/>
    </source>
</evidence>
<keyword evidence="4" id="KW-0067">ATP-binding</keyword>
<dbReference type="GO" id="GO:0000407">
    <property type="term" value="C:phagophore assembly site"/>
    <property type="evidence" value="ECO:0007669"/>
    <property type="project" value="TreeGrafter"/>
</dbReference>
<keyword evidence="1" id="KW-0808">Transferase</keyword>
<dbReference type="OrthoDB" id="4062651at2759"/>
<dbReference type="InterPro" id="IPR045269">
    <property type="entry name" value="Atg1-like"/>
</dbReference>
<dbReference type="Pfam" id="PF00069">
    <property type="entry name" value="Pkinase"/>
    <property type="match status" value="1"/>
</dbReference>
<keyword evidence="2" id="KW-0547">Nucleotide-binding</keyword>
<dbReference type="GO" id="GO:0000045">
    <property type="term" value="P:autophagosome assembly"/>
    <property type="evidence" value="ECO:0007669"/>
    <property type="project" value="TreeGrafter"/>
</dbReference>
<keyword evidence="3" id="KW-0418">Kinase</keyword>
<dbReference type="EMBL" id="CAEY01000585">
    <property type="status" value="NOT_ANNOTATED_CDS"/>
    <property type="molecule type" value="Genomic_DNA"/>
</dbReference>
<dbReference type="STRING" id="32264.T1KUX4"/>
<evidence type="ECO:0000313" key="7">
    <source>
        <dbReference type="Proteomes" id="UP000015104"/>
    </source>
</evidence>
<reference evidence="6" key="2">
    <citation type="submission" date="2015-06" db="UniProtKB">
        <authorList>
            <consortium name="EnsemblMetazoa"/>
        </authorList>
    </citation>
    <scope>IDENTIFICATION</scope>
</reference>
<evidence type="ECO:0000256" key="2">
    <source>
        <dbReference type="ARBA" id="ARBA00022741"/>
    </source>
</evidence>
<dbReference type="SUPFAM" id="SSF56112">
    <property type="entry name" value="Protein kinase-like (PK-like)"/>
    <property type="match status" value="1"/>
</dbReference>
<evidence type="ECO:0000313" key="6">
    <source>
        <dbReference type="EnsemblMetazoa" id="tetur22g01620.1"/>
    </source>
</evidence>
<keyword evidence="7" id="KW-1185">Reference proteome</keyword>
<sequence length="316" mass="36091">MAEEATEEAQVYPQERDVNEITARARKILSLEGAKSINDEDYLSNREGYKIFRETLIGKGKFSQFYAARTANGVDVTVKVLPLSSLPIKYKENLLRQGTKILSYFKTYPCDQISSIIDIYMTKIKVYVFCEPLGQDLEKISRKTSYKEEEFKPWIVDIMKGLQYLYENCIGHRNLQASNVVLSGDKATAKLTGFGNAIVTWDPDKQAPIYAEKEKEHHHHLAPETLKGEYDAHIADIWGIGCIISILLTRKPCFEKKTRDYLEGYKTHLRRNETAIGSDLECFLNRVFIAEPTNRAPLSELMAHHWIVGGESAHNH</sequence>
<organism evidence="6 7">
    <name type="scientific">Tetranychus urticae</name>
    <name type="common">Two-spotted spider mite</name>
    <dbReference type="NCBI Taxonomy" id="32264"/>
    <lineage>
        <taxon>Eukaryota</taxon>
        <taxon>Metazoa</taxon>
        <taxon>Ecdysozoa</taxon>
        <taxon>Arthropoda</taxon>
        <taxon>Chelicerata</taxon>
        <taxon>Arachnida</taxon>
        <taxon>Acari</taxon>
        <taxon>Acariformes</taxon>
        <taxon>Trombidiformes</taxon>
        <taxon>Prostigmata</taxon>
        <taxon>Eleutherengona</taxon>
        <taxon>Raphignathae</taxon>
        <taxon>Tetranychoidea</taxon>
        <taxon>Tetranychidae</taxon>
        <taxon>Tetranychus</taxon>
    </lineage>
</organism>
<dbReference type="InterPro" id="IPR011009">
    <property type="entry name" value="Kinase-like_dom_sf"/>
</dbReference>
<dbReference type="PANTHER" id="PTHR24348">
    <property type="entry name" value="SERINE/THREONINE-PROTEIN KINASE UNC-51-RELATED"/>
    <property type="match status" value="1"/>
</dbReference>
<dbReference type="GO" id="GO:0005524">
    <property type="term" value="F:ATP binding"/>
    <property type="evidence" value="ECO:0007669"/>
    <property type="project" value="UniProtKB-KW"/>
</dbReference>
<dbReference type="EnsemblMetazoa" id="tetur22g01620.1">
    <property type="protein sequence ID" value="tetur22g01620.1"/>
    <property type="gene ID" value="tetur22g01620"/>
</dbReference>
<dbReference type="GO" id="GO:0005776">
    <property type="term" value="C:autophagosome"/>
    <property type="evidence" value="ECO:0007669"/>
    <property type="project" value="TreeGrafter"/>
</dbReference>
<dbReference type="InterPro" id="IPR000719">
    <property type="entry name" value="Prot_kinase_dom"/>
</dbReference>
<dbReference type="AlphaFoldDB" id="T1KUX4"/>
<dbReference type="PANTHER" id="PTHR24348:SF22">
    <property type="entry name" value="NON-SPECIFIC SERINE_THREONINE PROTEIN KINASE"/>
    <property type="match status" value="1"/>
</dbReference>
<dbReference type="GO" id="GO:0005829">
    <property type="term" value="C:cytosol"/>
    <property type="evidence" value="ECO:0007669"/>
    <property type="project" value="TreeGrafter"/>
</dbReference>
<protein>
    <recommendedName>
        <fullName evidence="5">Protein kinase domain-containing protein</fullName>
    </recommendedName>
</protein>
<dbReference type="Gene3D" id="1.10.510.10">
    <property type="entry name" value="Transferase(Phosphotransferase) domain 1"/>
    <property type="match status" value="1"/>
</dbReference>
<dbReference type="GO" id="GO:0016020">
    <property type="term" value="C:membrane"/>
    <property type="evidence" value="ECO:0007669"/>
    <property type="project" value="TreeGrafter"/>
</dbReference>
<reference evidence="7" key="1">
    <citation type="submission" date="2011-08" db="EMBL/GenBank/DDBJ databases">
        <authorList>
            <person name="Rombauts S."/>
        </authorList>
    </citation>
    <scope>NUCLEOTIDE SEQUENCE</scope>
    <source>
        <strain evidence="7">London</strain>
    </source>
</reference>
<name>T1KUX4_TETUR</name>
<evidence type="ECO:0000256" key="3">
    <source>
        <dbReference type="ARBA" id="ARBA00022777"/>
    </source>
</evidence>
<dbReference type="eggNOG" id="KOG0580">
    <property type="taxonomic scope" value="Eukaryota"/>
</dbReference>
<evidence type="ECO:0000256" key="4">
    <source>
        <dbReference type="ARBA" id="ARBA00022840"/>
    </source>
</evidence>
<proteinExistence type="predicted"/>
<dbReference type="Proteomes" id="UP000015104">
    <property type="component" value="Unassembled WGS sequence"/>
</dbReference>
<dbReference type="PROSITE" id="PS50011">
    <property type="entry name" value="PROTEIN_KINASE_DOM"/>
    <property type="match status" value="1"/>
</dbReference>
<feature type="domain" description="Protein kinase" evidence="5">
    <location>
        <begin position="51"/>
        <end position="307"/>
    </location>
</feature>
<dbReference type="KEGG" id="tut:107367420"/>
<evidence type="ECO:0000259" key="5">
    <source>
        <dbReference type="PROSITE" id="PS50011"/>
    </source>
</evidence>
<dbReference type="GO" id="GO:0010506">
    <property type="term" value="P:regulation of autophagy"/>
    <property type="evidence" value="ECO:0007669"/>
    <property type="project" value="InterPro"/>
</dbReference>
<accession>T1KUX4</accession>
<gene>
    <name evidence="6" type="primary">107367420</name>
</gene>
<dbReference type="GO" id="GO:0004674">
    <property type="term" value="F:protein serine/threonine kinase activity"/>
    <property type="evidence" value="ECO:0007669"/>
    <property type="project" value="InterPro"/>
</dbReference>
<dbReference type="OMA" id="ENCIGHR"/>
<dbReference type="HOGENOM" id="CLU_880893_0_0_1"/>
<dbReference type="SMART" id="SM00220">
    <property type="entry name" value="S_TKc"/>
    <property type="match status" value="1"/>
</dbReference>